<dbReference type="GO" id="GO:0045490">
    <property type="term" value="P:pectin catabolic process"/>
    <property type="evidence" value="ECO:0007669"/>
    <property type="project" value="UniProtKB-UniRule"/>
</dbReference>
<accession>A0A2U1QMR6</accession>
<evidence type="ECO:0000256" key="4">
    <source>
        <dbReference type="ARBA" id="ARBA00023085"/>
    </source>
</evidence>
<organism evidence="10 11">
    <name type="scientific">Artemisia annua</name>
    <name type="common">Sweet wormwood</name>
    <dbReference type="NCBI Taxonomy" id="35608"/>
    <lineage>
        <taxon>Eukaryota</taxon>
        <taxon>Viridiplantae</taxon>
        <taxon>Streptophyta</taxon>
        <taxon>Embryophyta</taxon>
        <taxon>Tracheophyta</taxon>
        <taxon>Spermatophyta</taxon>
        <taxon>Magnoliopsida</taxon>
        <taxon>eudicotyledons</taxon>
        <taxon>Gunneridae</taxon>
        <taxon>Pentapetalae</taxon>
        <taxon>asterids</taxon>
        <taxon>campanulids</taxon>
        <taxon>Asterales</taxon>
        <taxon>Asteraceae</taxon>
        <taxon>Asteroideae</taxon>
        <taxon>Anthemideae</taxon>
        <taxon>Artemisiinae</taxon>
        <taxon>Artemisia</taxon>
    </lineage>
</organism>
<evidence type="ECO:0000256" key="8">
    <source>
        <dbReference type="RuleBase" id="RU000589"/>
    </source>
</evidence>
<evidence type="ECO:0000256" key="3">
    <source>
        <dbReference type="ARBA" id="ARBA00022801"/>
    </source>
</evidence>
<feature type="domain" description="Pectinesterase catalytic" evidence="9">
    <location>
        <begin position="3"/>
        <end position="105"/>
    </location>
</feature>
<evidence type="ECO:0000256" key="1">
    <source>
        <dbReference type="ARBA" id="ARBA00005184"/>
    </source>
</evidence>
<feature type="active site" evidence="7">
    <location>
        <position position="70"/>
    </location>
</feature>
<dbReference type="SUPFAM" id="SSF51126">
    <property type="entry name" value="Pectin lyase-like"/>
    <property type="match status" value="1"/>
</dbReference>
<keyword evidence="5" id="KW-0961">Cell wall biogenesis/degradation</keyword>
<dbReference type="EMBL" id="PKPP01000025">
    <property type="protein sequence ID" value="PWA99296.1"/>
    <property type="molecule type" value="Genomic_DNA"/>
</dbReference>
<dbReference type="GO" id="GO:0016829">
    <property type="term" value="F:lyase activity"/>
    <property type="evidence" value="ECO:0007669"/>
    <property type="project" value="UniProtKB-KW"/>
</dbReference>
<dbReference type="UniPathway" id="UPA00545">
    <property type="reaction ID" value="UER00823"/>
</dbReference>
<evidence type="ECO:0000313" key="10">
    <source>
        <dbReference type="EMBL" id="PWA99296.1"/>
    </source>
</evidence>
<proteinExistence type="predicted"/>
<protein>
    <recommendedName>
        <fullName evidence="2 8">Pectinesterase</fullName>
        <ecNumber evidence="2 8">3.1.1.11</ecNumber>
    </recommendedName>
</protein>
<gene>
    <name evidence="10" type="ORF">CTI12_AA009930</name>
</gene>
<dbReference type="InterPro" id="IPR033131">
    <property type="entry name" value="Pectinesterase_Asp_AS"/>
</dbReference>
<dbReference type="InterPro" id="IPR012334">
    <property type="entry name" value="Pectin_lyas_fold"/>
</dbReference>
<comment type="pathway">
    <text evidence="1 8">Glycan metabolism; pectin degradation; 2-dehydro-3-deoxy-D-gluconate from pectin: step 1/5.</text>
</comment>
<dbReference type="PANTHER" id="PTHR31707">
    <property type="entry name" value="PECTINESTERASE"/>
    <property type="match status" value="1"/>
</dbReference>
<dbReference type="STRING" id="35608.A0A2U1QMR6"/>
<evidence type="ECO:0000256" key="6">
    <source>
        <dbReference type="ARBA" id="ARBA00047928"/>
    </source>
</evidence>
<evidence type="ECO:0000259" key="9">
    <source>
        <dbReference type="Pfam" id="PF01095"/>
    </source>
</evidence>
<evidence type="ECO:0000256" key="7">
    <source>
        <dbReference type="PROSITE-ProRule" id="PRU10040"/>
    </source>
</evidence>
<evidence type="ECO:0000313" key="11">
    <source>
        <dbReference type="Proteomes" id="UP000245207"/>
    </source>
</evidence>
<evidence type="ECO:0000256" key="5">
    <source>
        <dbReference type="ARBA" id="ARBA00023316"/>
    </source>
</evidence>
<name>A0A2U1QMR6_ARTAN</name>
<comment type="caution">
    <text evidence="10">The sequence shown here is derived from an EMBL/GenBank/DDBJ whole genome shotgun (WGS) entry which is preliminary data.</text>
</comment>
<evidence type="ECO:0000256" key="2">
    <source>
        <dbReference type="ARBA" id="ARBA00013229"/>
    </source>
</evidence>
<dbReference type="PROSITE" id="PS00503">
    <property type="entry name" value="PECTINESTERASE_2"/>
    <property type="match status" value="1"/>
</dbReference>
<keyword evidence="10" id="KW-0456">Lyase</keyword>
<dbReference type="InterPro" id="IPR011050">
    <property type="entry name" value="Pectin_lyase_fold/virulence"/>
</dbReference>
<dbReference type="Proteomes" id="UP000245207">
    <property type="component" value="Unassembled WGS sequence"/>
</dbReference>
<comment type="catalytic activity">
    <reaction evidence="6 8">
        <text>[(1-&gt;4)-alpha-D-galacturonosyl methyl ester](n) + n H2O = [(1-&gt;4)-alpha-D-galacturonosyl](n) + n methanol + n H(+)</text>
        <dbReference type="Rhea" id="RHEA:22380"/>
        <dbReference type="Rhea" id="RHEA-COMP:14570"/>
        <dbReference type="Rhea" id="RHEA-COMP:14573"/>
        <dbReference type="ChEBI" id="CHEBI:15377"/>
        <dbReference type="ChEBI" id="CHEBI:15378"/>
        <dbReference type="ChEBI" id="CHEBI:17790"/>
        <dbReference type="ChEBI" id="CHEBI:140522"/>
        <dbReference type="ChEBI" id="CHEBI:140523"/>
        <dbReference type="EC" id="3.1.1.11"/>
    </reaction>
</comment>
<dbReference type="OrthoDB" id="2019149at2759"/>
<keyword evidence="4 8" id="KW-0063">Aspartyl esterase</keyword>
<dbReference type="EC" id="3.1.1.11" evidence="2 8"/>
<dbReference type="Pfam" id="PF01095">
    <property type="entry name" value="Pectinesterase"/>
    <property type="match status" value="1"/>
</dbReference>
<dbReference type="Gene3D" id="2.160.20.10">
    <property type="entry name" value="Single-stranded right-handed beta-helix, Pectin lyase-like"/>
    <property type="match status" value="1"/>
</dbReference>
<dbReference type="GO" id="GO:0030599">
    <property type="term" value="F:pectinesterase activity"/>
    <property type="evidence" value="ECO:0007669"/>
    <property type="project" value="UniProtKB-UniRule"/>
</dbReference>
<keyword evidence="3 8" id="KW-0378">Hydrolase</keyword>
<dbReference type="InterPro" id="IPR000070">
    <property type="entry name" value="Pectinesterase_cat"/>
</dbReference>
<sequence>MISRTGSGFIARGMTFRNTAGRQNHQAVALRSSSDLSVFYQCGFKGYLDTLYTHSQRQIYKECYIYGTVDFIFGNAAVVFQNCMIYGRRGMKGQQVTITAEGRTD</sequence>
<dbReference type="GO" id="GO:0042545">
    <property type="term" value="P:cell wall modification"/>
    <property type="evidence" value="ECO:0007669"/>
    <property type="project" value="UniProtKB-UniRule"/>
</dbReference>
<keyword evidence="11" id="KW-1185">Reference proteome</keyword>
<reference evidence="10 11" key="1">
    <citation type="journal article" date="2018" name="Mol. Plant">
        <title>The genome of Artemisia annua provides insight into the evolution of Asteraceae family and artemisinin biosynthesis.</title>
        <authorList>
            <person name="Shen Q."/>
            <person name="Zhang L."/>
            <person name="Liao Z."/>
            <person name="Wang S."/>
            <person name="Yan T."/>
            <person name="Shi P."/>
            <person name="Liu M."/>
            <person name="Fu X."/>
            <person name="Pan Q."/>
            <person name="Wang Y."/>
            <person name="Lv Z."/>
            <person name="Lu X."/>
            <person name="Zhang F."/>
            <person name="Jiang W."/>
            <person name="Ma Y."/>
            <person name="Chen M."/>
            <person name="Hao X."/>
            <person name="Li L."/>
            <person name="Tang Y."/>
            <person name="Lv G."/>
            <person name="Zhou Y."/>
            <person name="Sun X."/>
            <person name="Brodelius P.E."/>
            <person name="Rose J.K.C."/>
            <person name="Tang K."/>
        </authorList>
    </citation>
    <scope>NUCLEOTIDE SEQUENCE [LARGE SCALE GENOMIC DNA]</scope>
    <source>
        <strain evidence="11">cv. Huhao1</strain>
        <tissue evidence="10">Leaf</tissue>
    </source>
</reference>
<dbReference type="AlphaFoldDB" id="A0A2U1QMR6"/>